<reference evidence="1 2" key="1">
    <citation type="submission" date="2024-10" db="EMBL/GenBank/DDBJ databases">
        <title>The Natural Products Discovery Center: Release of the First 8490 Sequenced Strains for Exploring Actinobacteria Biosynthetic Diversity.</title>
        <authorList>
            <person name="Kalkreuter E."/>
            <person name="Kautsar S.A."/>
            <person name="Yang D."/>
            <person name="Bader C.D."/>
            <person name="Teijaro C.N."/>
            <person name="Fluegel L."/>
            <person name="Davis C.M."/>
            <person name="Simpson J.R."/>
            <person name="Lauterbach L."/>
            <person name="Steele A.D."/>
            <person name="Gui C."/>
            <person name="Meng S."/>
            <person name="Li G."/>
            <person name="Viehrig K."/>
            <person name="Ye F."/>
            <person name="Su P."/>
            <person name="Kiefer A.F."/>
            <person name="Nichols A."/>
            <person name="Cepeda A.J."/>
            <person name="Yan W."/>
            <person name="Fan B."/>
            <person name="Jiang Y."/>
            <person name="Adhikari A."/>
            <person name="Zheng C.-J."/>
            <person name="Schuster L."/>
            <person name="Cowan T.M."/>
            <person name="Smanski M.J."/>
            <person name="Chevrette M.G."/>
            <person name="De Carvalho L.P.S."/>
            <person name="Shen B."/>
        </authorList>
    </citation>
    <scope>NUCLEOTIDE SEQUENCE [LARGE SCALE GENOMIC DNA]</scope>
    <source>
        <strain evidence="1 2">NPDC001281</strain>
    </source>
</reference>
<comment type="caution">
    <text evidence="1">The sequence shown here is derived from an EMBL/GenBank/DDBJ whole genome shotgun (WGS) entry which is preliminary data.</text>
</comment>
<dbReference type="NCBIfam" id="NF040566">
    <property type="entry name" value="SCO2522_fam"/>
    <property type="match status" value="1"/>
</dbReference>
<gene>
    <name evidence="1" type="ORF">ACFY05_36795</name>
</gene>
<accession>A0ABW6VG96</accession>
<dbReference type="Proteomes" id="UP001602119">
    <property type="component" value="Unassembled WGS sequence"/>
</dbReference>
<proteinExistence type="predicted"/>
<dbReference type="RefSeq" id="WP_387346943.1">
    <property type="nucleotide sequence ID" value="NZ_JBIAXI010000031.1"/>
</dbReference>
<organism evidence="1 2">
    <name type="scientific">Microtetraspora fusca</name>
    <dbReference type="NCBI Taxonomy" id="1997"/>
    <lineage>
        <taxon>Bacteria</taxon>
        <taxon>Bacillati</taxon>
        <taxon>Actinomycetota</taxon>
        <taxon>Actinomycetes</taxon>
        <taxon>Streptosporangiales</taxon>
        <taxon>Streptosporangiaceae</taxon>
        <taxon>Microtetraspora</taxon>
    </lineage>
</organism>
<sequence length="321" mass="35208">MTPAYAAFGEVEAERRVASAPLSHVSIELGHLYMEDFQAGPERLREQFRHVAPWAETMRASWRARVPGGRARVSTCFLIDDYFSRFSTPSELVPMVLEAAAECDLTIDYLARESACAEADGVKLARLVEDRLVTDPPPGTDGSRPPVTETGWLCNGARSPYGGAVQVAMGSAQGWEPPAQNAKRRHSIFVDVELWDSDSRGRTWSCPFLAAVWQLLRLGMIRNDGELPVRPTPRGPSFPANWDELPAVVQLNPAAAPFSAYTTMSVLSPRFLPVELAVRTILSQVFVDAAVLRQVADRSGGEGIPLPDELVDRISYIFLGA</sequence>
<protein>
    <submittedName>
        <fullName evidence="1">SCO2522 family protein</fullName>
    </submittedName>
</protein>
<name>A0ABW6VG96_MICFU</name>
<evidence type="ECO:0000313" key="1">
    <source>
        <dbReference type="EMBL" id="MFF4778398.1"/>
    </source>
</evidence>
<dbReference type="EMBL" id="JBIAXI010000031">
    <property type="protein sequence ID" value="MFF4778398.1"/>
    <property type="molecule type" value="Genomic_DNA"/>
</dbReference>
<dbReference type="InterPro" id="IPR049747">
    <property type="entry name" value="SCO2522-like"/>
</dbReference>
<evidence type="ECO:0000313" key="2">
    <source>
        <dbReference type="Proteomes" id="UP001602119"/>
    </source>
</evidence>
<keyword evidence="2" id="KW-1185">Reference proteome</keyword>